<accession>A0A835IV73</accession>
<gene>
    <name evidence="1" type="ORF">IFM89_030056</name>
</gene>
<dbReference type="EMBL" id="JADFTS010000002">
    <property type="protein sequence ID" value="KAF9622198.1"/>
    <property type="molecule type" value="Genomic_DNA"/>
</dbReference>
<evidence type="ECO:0000313" key="2">
    <source>
        <dbReference type="Proteomes" id="UP000631114"/>
    </source>
</evidence>
<name>A0A835IV73_9MAGN</name>
<evidence type="ECO:0000313" key="1">
    <source>
        <dbReference type="EMBL" id="KAF9622198.1"/>
    </source>
</evidence>
<protein>
    <submittedName>
        <fullName evidence="1">Uncharacterized protein</fullName>
    </submittedName>
</protein>
<sequence>MLTFEGVFFSFLKEKLSSLGSSGILVDHQLQMQLQEHHLKGQGQLTISDIARKAFLHSRVLSLAGLQNAHFKLVQYS</sequence>
<organism evidence="1 2">
    <name type="scientific">Coptis chinensis</name>
    <dbReference type="NCBI Taxonomy" id="261450"/>
    <lineage>
        <taxon>Eukaryota</taxon>
        <taxon>Viridiplantae</taxon>
        <taxon>Streptophyta</taxon>
        <taxon>Embryophyta</taxon>
        <taxon>Tracheophyta</taxon>
        <taxon>Spermatophyta</taxon>
        <taxon>Magnoliopsida</taxon>
        <taxon>Ranunculales</taxon>
        <taxon>Ranunculaceae</taxon>
        <taxon>Coptidoideae</taxon>
        <taxon>Coptis</taxon>
    </lineage>
</organism>
<reference evidence="1 2" key="1">
    <citation type="submission" date="2020-10" db="EMBL/GenBank/DDBJ databases">
        <title>The Coptis chinensis genome and diversification of protoberbering-type alkaloids.</title>
        <authorList>
            <person name="Wang B."/>
            <person name="Shu S."/>
            <person name="Song C."/>
            <person name="Liu Y."/>
        </authorList>
    </citation>
    <scope>NUCLEOTIDE SEQUENCE [LARGE SCALE GENOMIC DNA]</scope>
    <source>
        <strain evidence="1">HL-2020</strain>
        <tissue evidence="1">Leaf</tissue>
    </source>
</reference>
<proteinExistence type="predicted"/>
<dbReference type="Proteomes" id="UP000631114">
    <property type="component" value="Unassembled WGS sequence"/>
</dbReference>
<keyword evidence="2" id="KW-1185">Reference proteome</keyword>
<comment type="caution">
    <text evidence="1">The sequence shown here is derived from an EMBL/GenBank/DDBJ whole genome shotgun (WGS) entry which is preliminary data.</text>
</comment>
<dbReference type="AlphaFoldDB" id="A0A835IV73"/>